<gene>
    <name evidence="1" type="ORF">OG515_36785</name>
</gene>
<reference evidence="1" key="1">
    <citation type="submission" date="2022-10" db="EMBL/GenBank/DDBJ databases">
        <title>The complete genomes of actinobacterial strains from the NBC collection.</title>
        <authorList>
            <person name="Joergensen T.S."/>
            <person name="Alvarez Arevalo M."/>
            <person name="Sterndorff E.B."/>
            <person name="Faurdal D."/>
            <person name="Vuksanovic O."/>
            <person name="Mourched A.-S."/>
            <person name="Charusanti P."/>
            <person name="Shaw S."/>
            <person name="Blin K."/>
            <person name="Weber T."/>
        </authorList>
    </citation>
    <scope>NUCLEOTIDE SEQUENCE</scope>
    <source>
        <strain evidence="1">NBC_00668</strain>
    </source>
</reference>
<proteinExistence type="predicted"/>
<organism evidence="1 2">
    <name type="scientific">Streptomyces melanogenes</name>
    <dbReference type="NCBI Taxonomy" id="67326"/>
    <lineage>
        <taxon>Bacteria</taxon>
        <taxon>Bacillati</taxon>
        <taxon>Actinomycetota</taxon>
        <taxon>Actinomycetes</taxon>
        <taxon>Kitasatosporales</taxon>
        <taxon>Streptomycetaceae</taxon>
        <taxon>Streptomyces</taxon>
    </lineage>
</organism>
<name>A0ABZ1XUV2_9ACTN</name>
<accession>A0ABZ1XUV2</accession>
<sequence>MDRAKQRRAKVDPDSGVEDVTVLVMEWLGEQGIHALLRVDPERDRNQWTFSVAHGPLTDPVRIDGSSVNDCVGRALTHLKEQGISVPL</sequence>
<evidence type="ECO:0000313" key="1">
    <source>
        <dbReference type="EMBL" id="WUT87375.1"/>
    </source>
</evidence>
<keyword evidence="2" id="KW-1185">Reference proteome</keyword>
<dbReference type="RefSeq" id="WP_329404386.1">
    <property type="nucleotide sequence ID" value="NZ_CP109019.1"/>
</dbReference>
<dbReference type="EMBL" id="CP109019">
    <property type="protein sequence ID" value="WUT87375.1"/>
    <property type="molecule type" value="Genomic_DNA"/>
</dbReference>
<dbReference type="Proteomes" id="UP001432060">
    <property type="component" value="Chromosome"/>
</dbReference>
<protein>
    <submittedName>
        <fullName evidence="1">Uncharacterized protein</fullName>
    </submittedName>
</protein>
<evidence type="ECO:0000313" key="2">
    <source>
        <dbReference type="Proteomes" id="UP001432060"/>
    </source>
</evidence>